<comment type="pathway">
    <text evidence="3">Metabolic intermediate biosynthesis; 1-deoxy-D-xylulose 5-phosphate biosynthesis; 1-deoxy-D-xylulose 5-phosphate from D-glyceraldehyde 3-phosphate and pyruvate: step 1/1.</text>
</comment>
<keyword evidence="7 14" id="KW-0808">Transferase</keyword>
<dbReference type="CDD" id="cd02007">
    <property type="entry name" value="TPP_DXS"/>
    <property type="match status" value="1"/>
</dbReference>
<dbReference type="Gene3D" id="3.40.50.920">
    <property type="match status" value="1"/>
</dbReference>
<evidence type="ECO:0000256" key="8">
    <source>
        <dbReference type="ARBA" id="ARBA00022723"/>
    </source>
</evidence>
<dbReference type="GO" id="GO:0009228">
    <property type="term" value="P:thiamine biosynthetic process"/>
    <property type="evidence" value="ECO:0007669"/>
    <property type="project" value="UniProtKB-KW"/>
</dbReference>
<evidence type="ECO:0000256" key="4">
    <source>
        <dbReference type="ARBA" id="ARBA00011081"/>
    </source>
</evidence>
<dbReference type="EC" id="2.2.1.7" evidence="6"/>
<dbReference type="EMBL" id="CP032664">
    <property type="protein sequence ID" value="QQO83015.1"/>
    <property type="molecule type" value="Genomic_DNA"/>
</dbReference>
<dbReference type="AlphaFoldDB" id="A0A7T8INQ5"/>
<feature type="domain" description="Transketolase-like pyrimidine-binding" evidence="13">
    <location>
        <begin position="282"/>
        <end position="447"/>
    </location>
</feature>
<gene>
    <name evidence="14" type="ORF">D7032_06960</name>
</gene>
<dbReference type="GO" id="GO:0046872">
    <property type="term" value="F:metal ion binding"/>
    <property type="evidence" value="ECO:0007669"/>
    <property type="project" value="UniProtKB-KW"/>
</dbReference>
<protein>
    <recommendedName>
        <fullName evidence="6">1-deoxy-D-xylulose-5-phosphate synthase</fullName>
        <ecNumber evidence="6">2.2.1.7</ecNumber>
    </recommendedName>
</protein>
<dbReference type="Pfam" id="PF13292">
    <property type="entry name" value="DXP_synthase_N"/>
    <property type="match status" value="2"/>
</dbReference>
<dbReference type="InterPro" id="IPR049557">
    <property type="entry name" value="Transketolase_CS"/>
</dbReference>
<dbReference type="InterPro" id="IPR005475">
    <property type="entry name" value="Transketolase-like_Pyr-bd"/>
</dbReference>
<dbReference type="UniPathway" id="UPA00064">
    <property type="reaction ID" value="UER00091"/>
</dbReference>
<evidence type="ECO:0000256" key="11">
    <source>
        <dbReference type="ARBA" id="ARBA00023052"/>
    </source>
</evidence>
<keyword evidence="10" id="KW-0784">Thiamine biosynthesis</keyword>
<dbReference type="GO" id="GO:0005829">
    <property type="term" value="C:cytosol"/>
    <property type="evidence" value="ECO:0007669"/>
    <property type="project" value="TreeGrafter"/>
</dbReference>
<dbReference type="GO" id="GO:0008661">
    <property type="term" value="F:1-deoxy-D-xylulose-5-phosphate synthase activity"/>
    <property type="evidence" value="ECO:0007669"/>
    <property type="project" value="UniProtKB-EC"/>
</dbReference>
<dbReference type="GO" id="GO:0019288">
    <property type="term" value="P:isopentenyl diphosphate biosynthetic process, methylerythritol 4-phosphate pathway"/>
    <property type="evidence" value="ECO:0007669"/>
    <property type="project" value="TreeGrafter"/>
</dbReference>
<evidence type="ECO:0000259" key="13">
    <source>
        <dbReference type="SMART" id="SM00861"/>
    </source>
</evidence>
<dbReference type="InterPro" id="IPR009014">
    <property type="entry name" value="Transketo_C/PFOR_II"/>
</dbReference>
<reference evidence="14" key="1">
    <citation type="submission" date="2018-09" db="EMBL/GenBank/DDBJ databases">
        <title>Genome sequencing and analysis.</title>
        <authorList>
            <person name="Huang Y.-T."/>
        </authorList>
    </citation>
    <scope>NUCLEOTIDE SEQUENCE</scope>
    <source>
        <strain evidence="14">HIDE</strain>
    </source>
</reference>
<evidence type="ECO:0000256" key="6">
    <source>
        <dbReference type="ARBA" id="ARBA00013150"/>
    </source>
</evidence>
<dbReference type="SMART" id="SM00861">
    <property type="entry name" value="Transket_pyr"/>
    <property type="match status" value="1"/>
</dbReference>
<keyword evidence="11" id="KW-0786">Thiamine pyrophosphate</keyword>
<dbReference type="InterPro" id="IPR029061">
    <property type="entry name" value="THDP-binding"/>
</dbReference>
<comment type="cofactor">
    <cofactor evidence="1">
        <name>Mg(2+)</name>
        <dbReference type="ChEBI" id="CHEBI:18420"/>
    </cofactor>
</comment>
<dbReference type="InterPro" id="IPR005477">
    <property type="entry name" value="Dxylulose-5-P_synthase"/>
</dbReference>
<dbReference type="SUPFAM" id="SSF52922">
    <property type="entry name" value="TK C-terminal domain-like"/>
    <property type="match status" value="1"/>
</dbReference>
<comment type="similarity">
    <text evidence="4">Belongs to the transketolase family. DXPS subfamily.</text>
</comment>
<keyword evidence="9" id="KW-0460">Magnesium</keyword>
<proteinExistence type="inferred from homology"/>
<evidence type="ECO:0000256" key="2">
    <source>
        <dbReference type="ARBA" id="ARBA00001964"/>
    </source>
</evidence>
<keyword evidence="8" id="KW-0479">Metal-binding</keyword>
<evidence type="ECO:0000256" key="5">
    <source>
        <dbReference type="ARBA" id="ARBA00011738"/>
    </source>
</evidence>
<dbReference type="PANTHER" id="PTHR43322:SF5">
    <property type="entry name" value="1-DEOXY-D-XYLULOSE-5-PHOSPHATE SYNTHASE, CHLOROPLASTIC"/>
    <property type="match status" value="1"/>
</dbReference>
<evidence type="ECO:0000256" key="9">
    <source>
        <dbReference type="ARBA" id="ARBA00022842"/>
    </source>
</evidence>
<accession>A0A7T8INQ5</accession>
<evidence type="ECO:0000256" key="7">
    <source>
        <dbReference type="ARBA" id="ARBA00022679"/>
    </source>
</evidence>
<sequence>MANNACKPFATSPTELKALPVAALASQADAIRHFLIEKISATGGHIGANLSVVEMTLAIHYVFDSPRDKIIFDTGHQGYTHKLVTGRMPAFDSLNTYRGMSRFIAREESEHDTIDASHAGTSISLSSGIASALRSRDETASTVAVIGDGSLVEGMAFEALNFAGSAQDLKLVLVLNDNEMAIAPSVGGVRNVTTGKDWQQKSRHFFEGLGYQYIAVADGHDVEAVVKALEAAKQLARPCVVHLKTEKGRGLACAAGHPYKLHFSMPFDPVTGQGAAPTVAGKTYAVVLAEKLESLMQKDGDIEVITPATPYASSLDKLFLTYPDRVIDVGMAEQHAVGMACGLALEGKKPVVCMQTTFMQRAFDQLLHDACYMDLPVTVLGVRAGFAGYDGSTHHGLYDIPYLRSFPNMQIIYPANSAEAEQVLAQRLAAPKGPMVILHPYEPILATEPAIGQMEPCGLSVAAEGQDGYLIALGNTLASAWELKSKLQQSGKDFGIICIQSIKPFPEARLKELLLPGMDIVTLEESVLAGGLGTAVLETLSDADIRVRILRTGVNDAFVRPGSKQECSQEAGISVAQIYEQIGQRWPEYLETTHG</sequence>
<evidence type="ECO:0000313" key="14">
    <source>
        <dbReference type="EMBL" id="QQO83015.1"/>
    </source>
</evidence>
<dbReference type="Pfam" id="PF02779">
    <property type="entry name" value="Transket_pyr"/>
    <property type="match status" value="1"/>
</dbReference>
<evidence type="ECO:0000256" key="10">
    <source>
        <dbReference type="ARBA" id="ARBA00022977"/>
    </source>
</evidence>
<dbReference type="RefSeq" id="WP_144438008.1">
    <property type="nucleotide sequence ID" value="NZ_CP032664.1"/>
</dbReference>
<comment type="cofactor">
    <cofactor evidence="2">
        <name>thiamine diphosphate</name>
        <dbReference type="ChEBI" id="CHEBI:58937"/>
    </cofactor>
</comment>
<dbReference type="CDD" id="cd07033">
    <property type="entry name" value="TPP_PYR_DXS_TK_like"/>
    <property type="match status" value="1"/>
</dbReference>
<dbReference type="PROSITE" id="PS00801">
    <property type="entry name" value="TRANSKETOLASE_1"/>
    <property type="match status" value="1"/>
</dbReference>
<name>A0A7T8INQ5_9GAMM</name>
<evidence type="ECO:0000256" key="12">
    <source>
        <dbReference type="ARBA" id="ARBA00023229"/>
    </source>
</evidence>
<dbReference type="Gene3D" id="3.40.50.970">
    <property type="match status" value="2"/>
</dbReference>
<dbReference type="PANTHER" id="PTHR43322">
    <property type="entry name" value="1-D-DEOXYXYLULOSE 5-PHOSPHATE SYNTHASE-RELATED"/>
    <property type="match status" value="1"/>
</dbReference>
<dbReference type="SUPFAM" id="SSF52518">
    <property type="entry name" value="Thiamin diphosphate-binding fold (THDP-binding)"/>
    <property type="match status" value="2"/>
</dbReference>
<dbReference type="Pfam" id="PF02780">
    <property type="entry name" value="Transketolase_C"/>
    <property type="match status" value="1"/>
</dbReference>
<comment type="subunit">
    <text evidence="5">Homodimer.</text>
</comment>
<dbReference type="InterPro" id="IPR033248">
    <property type="entry name" value="Transketolase_C"/>
</dbReference>
<evidence type="ECO:0000256" key="1">
    <source>
        <dbReference type="ARBA" id="ARBA00001946"/>
    </source>
</evidence>
<keyword evidence="12" id="KW-0414">Isoprene biosynthesis</keyword>
<organism evidence="14">
    <name type="scientific">Shewanella algae</name>
    <dbReference type="NCBI Taxonomy" id="38313"/>
    <lineage>
        <taxon>Bacteria</taxon>
        <taxon>Pseudomonadati</taxon>
        <taxon>Pseudomonadota</taxon>
        <taxon>Gammaproteobacteria</taxon>
        <taxon>Alteromonadales</taxon>
        <taxon>Shewanellaceae</taxon>
        <taxon>Shewanella</taxon>
    </lineage>
</organism>
<evidence type="ECO:0000256" key="3">
    <source>
        <dbReference type="ARBA" id="ARBA00004980"/>
    </source>
</evidence>
<dbReference type="GO" id="GO:0016114">
    <property type="term" value="P:terpenoid biosynthetic process"/>
    <property type="evidence" value="ECO:0007669"/>
    <property type="project" value="InterPro"/>
</dbReference>
<dbReference type="NCBIfam" id="NF003933">
    <property type="entry name" value="PRK05444.2-2"/>
    <property type="match status" value="1"/>
</dbReference>